<dbReference type="Proteomes" id="UP000249829">
    <property type="component" value="Unassembled WGS sequence"/>
</dbReference>
<feature type="compositionally biased region" description="Basic and acidic residues" evidence="2">
    <location>
        <begin position="866"/>
        <end position="891"/>
    </location>
</feature>
<feature type="compositionally biased region" description="Polar residues" evidence="2">
    <location>
        <begin position="297"/>
        <end position="309"/>
    </location>
</feature>
<dbReference type="InterPro" id="IPR013253">
    <property type="entry name" value="Spc7_domain"/>
</dbReference>
<dbReference type="GO" id="GO:0000776">
    <property type="term" value="C:kinetochore"/>
    <property type="evidence" value="ECO:0007669"/>
    <property type="project" value="TreeGrafter"/>
</dbReference>
<evidence type="ECO:0000256" key="2">
    <source>
        <dbReference type="SAM" id="MobiDB-lite"/>
    </source>
</evidence>
<dbReference type="Pfam" id="PF08317">
    <property type="entry name" value="Spc7"/>
    <property type="match status" value="1"/>
</dbReference>
<organism evidence="4 5">
    <name type="scientific">Aspergillus violaceofuscus (strain CBS 115571)</name>
    <dbReference type="NCBI Taxonomy" id="1450538"/>
    <lineage>
        <taxon>Eukaryota</taxon>
        <taxon>Fungi</taxon>
        <taxon>Dikarya</taxon>
        <taxon>Ascomycota</taxon>
        <taxon>Pezizomycotina</taxon>
        <taxon>Eurotiomycetes</taxon>
        <taxon>Eurotiomycetidae</taxon>
        <taxon>Eurotiales</taxon>
        <taxon>Aspergillaceae</taxon>
        <taxon>Aspergillus</taxon>
    </lineage>
</organism>
<feature type="compositionally biased region" description="Basic and acidic residues" evidence="2">
    <location>
        <begin position="164"/>
        <end position="192"/>
    </location>
</feature>
<feature type="region of interest" description="Disordered" evidence="2">
    <location>
        <begin position="851"/>
        <end position="905"/>
    </location>
</feature>
<reference evidence="4 5" key="1">
    <citation type="submission" date="2018-02" db="EMBL/GenBank/DDBJ databases">
        <title>The genomes of Aspergillus section Nigri reveals drivers in fungal speciation.</title>
        <authorList>
            <consortium name="DOE Joint Genome Institute"/>
            <person name="Vesth T.C."/>
            <person name="Nybo J."/>
            <person name="Theobald S."/>
            <person name="Brandl J."/>
            <person name="Frisvad J.C."/>
            <person name="Nielsen K.F."/>
            <person name="Lyhne E.K."/>
            <person name="Kogle M.E."/>
            <person name="Kuo A."/>
            <person name="Riley R."/>
            <person name="Clum A."/>
            <person name="Nolan M."/>
            <person name="Lipzen A."/>
            <person name="Salamov A."/>
            <person name="Henrissat B."/>
            <person name="Wiebenga A."/>
            <person name="De vries R.P."/>
            <person name="Grigoriev I.V."/>
            <person name="Mortensen U.H."/>
            <person name="Andersen M.R."/>
            <person name="Baker S.E."/>
        </authorList>
    </citation>
    <scope>NUCLEOTIDE SEQUENCE [LARGE SCALE GENOMIC DNA]</scope>
    <source>
        <strain evidence="4 5">CBS 115571</strain>
    </source>
</reference>
<feature type="region of interest" description="Disordered" evidence="2">
    <location>
        <begin position="537"/>
        <end position="558"/>
    </location>
</feature>
<feature type="region of interest" description="Disordered" evidence="2">
    <location>
        <begin position="932"/>
        <end position="1043"/>
    </location>
</feature>
<feature type="domain" description="Spc7 kinetochore protein" evidence="3">
    <location>
        <begin position="1039"/>
        <end position="1367"/>
    </location>
</feature>
<protein>
    <submittedName>
        <fullName evidence="4">Spc7-domain-containing protein</fullName>
    </submittedName>
</protein>
<evidence type="ECO:0000259" key="3">
    <source>
        <dbReference type="SMART" id="SM00787"/>
    </source>
</evidence>
<feature type="compositionally biased region" description="Polar residues" evidence="2">
    <location>
        <begin position="754"/>
        <end position="769"/>
    </location>
</feature>
<dbReference type="GO" id="GO:0034501">
    <property type="term" value="P:protein localization to kinetochore"/>
    <property type="evidence" value="ECO:0007669"/>
    <property type="project" value="TreeGrafter"/>
</dbReference>
<feature type="compositionally biased region" description="Acidic residues" evidence="2">
    <location>
        <begin position="542"/>
        <end position="551"/>
    </location>
</feature>
<evidence type="ECO:0000313" key="5">
    <source>
        <dbReference type="Proteomes" id="UP000249829"/>
    </source>
</evidence>
<feature type="compositionally biased region" description="Polar residues" evidence="2">
    <location>
        <begin position="643"/>
        <end position="654"/>
    </location>
</feature>
<dbReference type="Pfam" id="PF18210">
    <property type="entry name" value="Knl1_RWD_C"/>
    <property type="match status" value="1"/>
</dbReference>
<dbReference type="OMA" id="WRMKLQE"/>
<feature type="region of interest" description="Disordered" evidence="2">
    <location>
        <begin position="418"/>
        <end position="444"/>
    </location>
</feature>
<feature type="compositionally biased region" description="Low complexity" evidence="2">
    <location>
        <begin position="223"/>
        <end position="237"/>
    </location>
</feature>
<feature type="region of interest" description="Disordered" evidence="2">
    <location>
        <begin position="1069"/>
        <end position="1091"/>
    </location>
</feature>
<feature type="compositionally biased region" description="Low complexity" evidence="2">
    <location>
        <begin position="655"/>
        <end position="687"/>
    </location>
</feature>
<evidence type="ECO:0000256" key="1">
    <source>
        <dbReference type="SAM" id="Coils"/>
    </source>
</evidence>
<keyword evidence="5" id="KW-1185">Reference proteome</keyword>
<dbReference type="STRING" id="1450538.A0A2V5HB99"/>
<dbReference type="InterPro" id="IPR040850">
    <property type="entry name" value="Knl1_RWD_C"/>
</dbReference>
<dbReference type="PANTHER" id="PTHR28260">
    <property type="entry name" value="SPINDLE POLE BODY COMPONENT SPC105"/>
    <property type="match status" value="1"/>
</dbReference>
<feature type="compositionally biased region" description="Polar residues" evidence="2">
    <location>
        <begin position="279"/>
        <end position="289"/>
    </location>
</feature>
<dbReference type="InterPro" id="IPR033338">
    <property type="entry name" value="Spc105/Spc7"/>
</dbReference>
<dbReference type="SMART" id="SM00787">
    <property type="entry name" value="Spc7"/>
    <property type="match status" value="1"/>
</dbReference>
<feature type="coiled-coil region" evidence="1">
    <location>
        <begin position="1228"/>
        <end position="1287"/>
    </location>
</feature>
<feature type="compositionally biased region" description="Polar residues" evidence="2">
    <location>
        <begin position="26"/>
        <end position="45"/>
    </location>
</feature>
<dbReference type="Pfam" id="PF15402">
    <property type="entry name" value="MELT_2"/>
    <property type="match status" value="6"/>
</dbReference>
<feature type="compositionally biased region" description="Polar residues" evidence="2">
    <location>
        <begin position="117"/>
        <end position="133"/>
    </location>
</feature>
<proteinExistence type="predicted"/>
<dbReference type="SMART" id="SM01315">
    <property type="entry name" value="Spc7_N"/>
    <property type="match status" value="1"/>
</dbReference>
<feature type="compositionally biased region" description="Polar residues" evidence="2">
    <location>
        <begin position="994"/>
        <end position="1034"/>
    </location>
</feature>
<dbReference type="PANTHER" id="PTHR28260:SF1">
    <property type="entry name" value="SPINDLE POLE BODY COMPONENT SPC105"/>
    <property type="match status" value="1"/>
</dbReference>
<dbReference type="GO" id="GO:0007094">
    <property type="term" value="P:mitotic spindle assembly checkpoint signaling"/>
    <property type="evidence" value="ECO:0007669"/>
    <property type="project" value="TreeGrafter"/>
</dbReference>
<dbReference type="GO" id="GO:1990758">
    <property type="term" value="P:mitotic sister chromatid biorientation"/>
    <property type="evidence" value="ECO:0007669"/>
    <property type="project" value="TreeGrafter"/>
</dbReference>
<feature type="region of interest" description="Disordered" evidence="2">
    <location>
        <begin position="581"/>
        <end position="834"/>
    </location>
</feature>
<sequence>MASRSDSAGSLRPRARRSLAHIPRSRLTSTLDQENATTDISSSQPLDGRPKPMGRDKKSRSKSLGPGGLDALQDSNGNRRKSTAAFPLKSILKPTVPVSPVRTIPTFEETRKRTPARGSQPSISNETNTQSNEGLLIDLDTPAPALNNSDDRSNPFDSFNAASIRDEMAAAREKEEKEQRERERKMILEKREARRKSMANRRVSFAPEATLHTWNVVEIPDDSTSSSAANSTRRASSLAGAGNQTPAPQVEQAEQAEPRSSPDPYAESDAGFSPVQYPGLQQLQSQSTDRSYDESQEMFSSPFSGSSADGTEDLGLQRDDDDDDDNSSTSGFDGESTAMSLDVMSVHSPALVHSDGSDATTGSARLNEALRQAAREAGTRDFEDDDGDMSMEIADQEITGAFQPWIKKGQRESFDWADISARYDQENAPPSEPMLDAPPAAEDEDDVMDEDLSMEVTNAIGRILPIQASRHRSEVRRKSLSEETNYEEQTMEFTNVVGGIAQPISPAKSIGVDSRNGDEEMTMEFTSVVGGLLNSLGVANNADEDDDDDQQEAFISGENDRVFSGWENANEMDDGMDMEITGAIGGIIPGTQESIAAEDDDQTAGMDMTAAVGKILEPEAEQEQGPQEPDEDRVTPEPEPAQLGSSPFQETVRQSPTKSPAKSPTKSPSKSPSKSPAKSPANSPAKSQVESASKLPVSFHVAAVASESGSPSLASVRARRTRQSLTHPAPTTPTPHTPQVSPPKDMVSPPNPSTPTVNAPSNTQSTTPSRDAGAENASPQKLSQSELQEPASNTSPRRNSLFGESVNGKPAPLFVLQPHGKRRSSGLGIDKEGLGSPRVAAMLDKRRSIGEEAPEFVPQEQSKQGVRFEDPVKLQEEVDREREEEVNREDGFISPPKLNDRDPTASLKDMISSLTPKKNKLRGRKSLHVGAARGLLGKRPVELDLDDDADSDHTPKRLRGRETSSPVKKFKLPAHSTNSDTFGRGFQSPLKTIGAQSPLRSMSTPTQTPKTISATTSPVKDNSDTASNSESTEVQDAPVEDAGPEVEPIQLQEFLNMTNIHFMELTTTKRRHTTAPDSARKRNLRLSSENEARSPASFEECVAAGFCTVPMLELFQHSCRELKSYINEGRQVIRSIETETLADNPPLFREYMTAPPDIRLLMDNQFRNVKTHARLLSKATWYEWRMKLLEGLRDGLNRHVQEMKADDELLAQHEALLSGTVPALIEKHSSLEAEATILQQLADELENCDQDELRSAREKLAGVEDEIAQKKKLLQEMQVELEDKTNIVETGTEVKAEYMAQIQEAERVKAECRGWSAQEISELKDSVRNIERQTGWSIVSATASDGSTPAGPTVTMSYRHQLQLTFHPASFLINNNTPSTTPNDQTTNAPITLKYAPTTTTTTTSKPTPSTTPHLSAITLLVLKSLQIHLTSIPQSRTAPKHLLHFIAQAWDLTLQLEEEARLLEFCGVTKLKLLEGNDSSANAKKTPTPAPSLRARCTLLNPAPPSSSASSPSNCRIDVDFAVRTRILPPPQDGAGAGAGALGQLDLQTDVLASKVYGFTAQSKGLSETEMRSILNKGLSGSGAASEGKMPLGRGVWRTAVRKLTGTVF</sequence>
<feature type="compositionally biased region" description="Polar residues" evidence="2">
    <location>
        <begin position="777"/>
        <end position="798"/>
    </location>
</feature>
<accession>A0A2V5HB99</accession>
<feature type="region of interest" description="Disordered" evidence="2">
    <location>
        <begin position="1"/>
        <end position="343"/>
    </location>
</feature>
<name>A0A2V5HB99_ASPV1</name>
<gene>
    <name evidence="4" type="ORF">BO99DRAFT_447852</name>
</gene>
<keyword evidence="1" id="KW-0175">Coiled coil</keyword>
<evidence type="ECO:0000313" key="4">
    <source>
        <dbReference type="EMBL" id="PYI13170.1"/>
    </source>
</evidence>
<dbReference type="EMBL" id="KZ825258">
    <property type="protein sequence ID" value="PYI13170.1"/>
    <property type="molecule type" value="Genomic_DNA"/>
</dbReference>